<dbReference type="EMBL" id="HBIM01011519">
    <property type="protein sequence ID" value="CAE0412262.1"/>
    <property type="molecule type" value="Transcribed_RNA"/>
</dbReference>
<evidence type="ECO:0000313" key="2">
    <source>
        <dbReference type="EMBL" id="CAE0412262.1"/>
    </source>
</evidence>
<accession>A0A7S3L547</accession>
<feature type="compositionally biased region" description="Basic and acidic residues" evidence="1">
    <location>
        <begin position="71"/>
        <end position="86"/>
    </location>
</feature>
<sequence length="279" mass="31592">MSNEEDAVKALAWAGEKQNSHLRVPLTNAAARNDDDSVTSTGSASSRASYYRERRLNSRGLKKGWTPEQVEQEREAREKLDVEAETNHSIQYPPKPPDDATDEEQEAYKVHYNQVRYQRIKRIKEIKKKLKSQPRTTTTSVVAPNTPMRAPRGATVTPVPETPLAHAQMMPNDADDLWLRGHNKRAKCLIFANTMKELTQECFARHDANLQRTVQANKDNLQQTNQANKDVLVEVAKVFQGNVDDTSDDEQKDEDSLFEFMALPSDAPLALKKPSQRPL</sequence>
<organism evidence="2">
    <name type="scientific">Amphora coffeiformis</name>
    <dbReference type="NCBI Taxonomy" id="265554"/>
    <lineage>
        <taxon>Eukaryota</taxon>
        <taxon>Sar</taxon>
        <taxon>Stramenopiles</taxon>
        <taxon>Ochrophyta</taxon>
        <taxon>Bacillariophyta</taxon>
        <taxon>Bacillariophyceae</taxon>
        <taxon>Bacillariophycidae</taxon>
        <taxon>Thalassiophysales</taxon>
        <taxon>Catenulaceae</taxon>
        <taxon>Amphora</taxon>
    </lineage>
</organism>
<feature type="compositionally biased region" description="Polar residues" evidence="1">
    <location>
        <begin position="133"/>
        <end position="143"/>
    </location>
</feature>
<reference evidence="2" key="1">
    <citation type="submission" date="2021-01" db="EMBL/GenBank/DDBJ databases">
        <authorList>
            <person name="Corre E."/>
            <person name="Pelletier E."/>
            <person name="Niang G."/>
            <person name="Scheremetjew M."/>
            <person name="Finn R."/>
            <person name="Kale V."/>
            <person name="Holt S."/>
            <person name="Cochrane G."/>
            <person name="Meng A."/>
            <person name="Brown T."/>
            <person name="Cohen L."/>
        </authorList>
    </citation>
    <scope>NUCLEOTIDE SEQUENCE</scope>
    <source>
        <strain evidence="2">CCMP127</strain>
    </source>
</reference>
<protein>
    <submittedName>
        <fullName evidence="2">Uncharacterized protein</fullName>
    </submittedName>
</protein>
<gene>
    <name evidence="2" type="ORF">ACOF00016_LOCUS9530</name>
</gene>
<feature type="region of interest" description="Disordered" evidence="1">
    <location>
        <begin position="24"/>
        <end position="103"/>
    </location>
</feature>
<feature type="region of interest" description="Disordered" evidence="1">
    <location>
        <begin position="128"/>
        <end position="156"/>
    </location>
</feature>
<name>A0A7S3L547_9STRA</name>
<evidence type="ECO:0000256" key="1">
    <source>
        <dbReference type="SAM" id="MobiDB-lite"/>
    </source>
</evidence>
<dbReference type="AlphaFoldDB" id="A0A7S3L547"/>
<proteinExistence type="predicted"/>